<reference evidence="2 3" key="1">
    <citation type="submission" date="2017-11" db="EMBL/GenBank/DDBJ databases">
        <title>Taxonomic description and genome sequences of Spirosoma HA7 sp. nov., isolated from pollen microhabitat of Corylus avellana.</title>
        <authorList>
            <person name="Ambika Manirajan B."/>
            <person name="Suarez C."/>
            <person name="Ratering S."/>
            <person name="Geissler-Plaum R."/>
            <person name="Cardinale M."/>
            <person name="Sylvia S."/>
        </authorList>
    </citation>
    <scope>NUCLEOTIDE SEQUENCE [LARGE SCALE GENOMIC DNA]</scope>
    <source>
        <strain evidence="2 3">HA7</strain>
    </source>
</reference>
<dbReference type="RefSeq" id="WP_100989504.1">
    <property type="nucleotide sequence ID" value="NZ_CP025096.1"/>
</dbReference>
<keyword evidence="1" id="KW-0472">Membrane</keyword>
<keyword evidence="3" id="KW-1185">Reference proteome</keyword>
<feature type="transmembrane region" description="Helical" evidence="1">
    <location>
        <begin position="428"/>
        <end position="447"/>
    </location>
</feature>
<dbReference type="EMBL" id="CP025096">
    <property type="protein sequence ID" value="AUD03437.1"/>
    <property type="molecule type" value="Genomic_DNA"/>
</dbReference>
<evidence type="ECO:0008006" key="4">
    <source>
        <dbReference type="Google" id="ProtNLM"/>
    </source>
</evidence>
<dbReference type="KEGG" id="spir:CWM47_17310"/>
<dbReference type="Proteomes" id="UP000232883">
    <property type="component" value="Chromosome"/>
</dbReference>
<organism evidence="2 3">
    <name type="scientific">Spirosoma pollinicola</name>
    <dbReference type="NCBI Taxonomy" id="2057025"/>
    <lineage>
        <taxon>Bacteria</taxon>
        <taxon>Pseudomonadati</taxon>
        <taxon>Bacteroidota</taxon>
        <taxon>Cytophagia</taxon>
        <taxon>Cytophagales</taxon>
        <taxon>Cytophagaceae</taxon>
        <taxon>Spirosoma</taxon>
    </lineage>
</organism>
<sequence length="643" mass="73293">MQSSALTTRTTGQNNILITNKLIGIGIFILLTLVYGIFFIRNFSGPLAEIYPGGDVDQWEYMGYYLWENLSFTPLPHLNLVNNQTFFPYGTSHMFQGWAFEANGWFALGYSFFGIGPWLNVYYLLSLLITSIGTYLLLRPDYGDRRAWLAGLIVSFINFYALNKYPGHFAYSIIHWMVLSMLTDFLLVRRLVLNQSISLRLVLLKSVFLTLCLGLDVGYVLGYALSSFTLSALFIVVLFIYRVYRQPVATTTYLRQVLTSWLKQWHPVESTILVLVMAVAAFFYVPLLIEVAQKTSELIFIDRFAGGHGWVHPFRLLLPCFPGFDAIDNLLVGKLHDMPEGSGAGSPGWLLLGLTTVGFWYTPKSIRWAFIPLGVFFLLHLFYHPIRLPTLQIFPWCRFNRQPSRVTLVYPVIAAVFALYLPGKLTRFVWIPLLLVGVLETSTVFHFRYAWKPYYFPTSFEPYMKRIRQQPGEAILDWPFCVVGGNGIGGVNGLCPLYKRTNTMYALKRFHGKKTVGQYFGRLHESQVQPFLQAGWPKLLNPSDNPDFMRANQLTTCFTEEQWAFFDRFYELNDFAGINLCIDLIPESCVKGFFARYGQPVAITELTGSGRLAFIPKSASARRKVNPSLGKQIHFPCGCSAIQ</sequence>
<dbReference type="AlphaFoldDB" id="A0A2K8Z0N1"/>
<feature type="transmembrane region" description="Helical" evidence="1">
    <location>
        <begin position="121"/>
        <end position="138"/>
    </location>
</feature>
<feature type="transmembrane region" description="Helical" evidence="1">
    <location>
        <begin position="265"/>
        <end position="289"/>
    </location>
</feature>
<evidence type="ECO:0000313" key="2">
    <source>
        <dbReference type="EMBL" id="AUD03437.1"/>
    </source>
</evidence>
<feature type="transmembrane region" description="Helical" evidence="1">
    <location>
        <begin position="21"/>
        <end position="40"/>
    </location>
</feature>
<evidence type="ECO:0000313" key="3">
    <source>
        <dbReference type="Proteomes" id="UP000232883"/>
    </source>
</evidence>
<feature type="transmembrane region" description="Helical" evidence="1">
    <location>
        <begin position="223"/>
        <end position="244"/>
    </location>
</feature>
<evidence type="ECO:0000256" key="1">
    <source>
        <dbReference type="SAM" id="Phobius"/>
    </source>
</evidence>
<feature type="transmembrane region" description="Helical" evidence="1">
    <location>
        <begin position="404"/>
        <end position="422"/>
    </location>
</feature>
<feature type="transmembrane region" description="Helical" evidence="1">
    <location>
        <begin position="147"/>
        <end position="163"/>
    </location>
</feature>
<feature type="transmembrane region" description="Helical" evidence="1">
    <location>
        <begin position="199"/>
        <end position="217"/>
    </location>
</feature>
<keyword evidence="1" id="KW-1133">Transmembrane helix</keyword>
<proteinExistence type="predicted"/>
<protein>
    <recommendedName>
        <fullName evidence="4">YfhO family protein</fullName>
    </recommendedName>
</protein>
<feature type="transmembrane region" description="Helical" evidence="1">
    <location>
        <begin position="365"/>
        <end position="383"/>
    </location>
</feature>
<name>A0A2K8Z0N1_9BACT</name>
<dbReference type="OrthoDB" id="907929at2"/>
<keyword evidence="1" id="KW-0812">Transmembrane</keyword>
<gene>
    <name evidence="2" type="ORF">CWM47_17310</name>
</gene>
<feature type="transmembrane region" description="Helical" evidence="1">
    <location>
        <begin position="169"/>
        <end position="187"/>
    </location>
</feature>
<accession>A0A2K8Z0N1</accession>